<dbReference type="Pfam" id="PF19335">
    <property type="entry name" value="HMBD"/>
    <property type="match status" value="1"/>
</dbReference>
<gene>
    <name evidence="3" type="ORF">FHX64_000244</name>
</gene>
<evidence type="ECO:0000256" key="1">
    <source>
        <dbReference type="SAM" id="SignalP"/>
    </source>
</evidence>
<dbReference type="Proteomes" id="UP000544222">
    <property type="component" value="Unassembled WGS sequence"/>
</dbReference>
<dbReference type="AlphaFoldDB" id="A0A7W5H179"/>
<comment type="caution">
    <text evidence="3">The sequence shown here is derived from an EMBL/GenBank/DDBJ whole genome shotgun (WGS) entry which is preliminary data.</text>
</comment>
<sequence length="82" mass="8862">MKKKLLIAALVLATGGLLSLTASNRSVQNHQQTTKTVKHEKVIYTCPMHPKVVSDKPGSCPICGMTLVKKIVPVSAKKTVKH</sequence>
<feature type="domain" description="Heavy metal binding" evidence="2">
    <location>
        <begin position="44"/>
        <end position="70"/>
    </location>
</feature>
<dbReference type="GO" id="GO:0046872">
    <property type="term" value="F:metal ion binding"/>
    <property type="evidence" value="ECO:0007669"/>
    <property type="project" value="InterPro"/>
</dbReference>
<evidence type="ECO:0000313" key="4">
    <source>
        <dbReference type="Proteomes" id="UP000544222"/>
    </source>
</evidence>
<reference evidence="3 4" key="1">
    <citation type="submission" date="2020-08" db="EMBL/GenBank/DDBJ databases">
        <title>Genomic Encyclopedia of Type Strains, Phase IV (KMG-IV): sequencing the most valuable type-strain genomes for metagenomic binning, comparative biology and taxonomic classification.</title>
        <authorList>
            <person name="Goeker M."/>
        </authorList>
    </citation>
    <scope>NUCLEOTIDE SEQUENCE [LARGE SCALE GENOMIC DNA]</scope>
    <source>
        <strain evidence="3 4">DSM 27471</strain>
    </source>
</reference>
<keyword evidence="1" id="KW-0732">Signal</keyword>
<proteinExistence type="predicted"/>
<name>A0A7W5H179_9PORP</name>
<feature type="signal peptide" evidence="1">
    <location>
        <begin position="1"/>
        <end position="24"/>
    </location>
</feature>
<protein>
    <submittedName>
        <fullName evidence="3">Cu(I)/Ag(I) efflux system membrane fusion protein</fullName>
    </submittedName>
</protein>
<dbReference type="EMBL" id="JACHYB010000001">
    <property type="protein sequence ID" value="MBB3186081.1"/>
    <property type="molecule type" value="Genomic_DNA"/>
</dbReference>
<feature type="chain" id="PRO_5031412065" evidence="1">
    <location>
        <begin position="25"/>
        <end position="82"/>
    </location>
</feature>
<organism evidence="3 4">
    <name type="scientific">Microbacter margulisiae</name>
    <dbReference type="NCBI Taxonomy" id="1350067"/>
    <lineage>
        <taxon>Bacteria</taxon>
        <taxon>Pseudomonadati</taxon>
        <taxon>Bacteroidota</taxon>
        <taxon>Bacteroidia</taxon>
        <taxon>Bacteroidales</taxon>
        <taxon>Porphyromonadaceae</taxon>
        <taxon>Microbacter</taxon>
    </lineage>
</organism>
<evidence type="ECO:0000313" key="3">
    <source>
        <dbReference type="EMBL" id="MBB3186081.1"/>
    </source>
</evidence>
<dbReference type="RefSeq" id="WP_183413583.1">
    <property type="nucleotide sequence ID" value="NZ_JACHYB010000001.1"/>
</dbReference>
<dbReference type="InterPro" id="IPR045800">
    <property type="entry name" value="HMBD"/>
</dbReference>
<accession>A0A7W5H179</accession>
<keyword evidence="4" id="KW-1185">Reference proteome</keyword>
<evidence type="ECO:0000259" key="2">
    <source>
        <dbReference type="Pfam" id="PF19335"/>
    </source>
</evidence>